<feature type="region of interest" description="Disordered" evidence="1">
    <location>
        <begin position="1090"/>
        <end position="1139"/>
    </location>
</feature>
<dbReference type="OrthoDB" id="28737at2759"/>
<dbReference type="STRING" id="58919.A0A316ZHD2"/>
<dbReference type="PANTHER" id="PTHR15154">
    <property type="entry name" value="HAMARTIN"/>
    <property type="match status" value="1"/>
</dbReference>
<dbReference type="AlphaFoldDB" id="A0A316ZHD2"/>
<reference evidence="2 3" key="1">
    <citation type="journal article" date="2018" name="Mol. Biol. Evol.">
        <title>Broad Genomic Sampling Reveals a Smut Pathogenic Ancestry of the Fungal Clade Ustilaginomycotina.</title>
        <authorList>
            <person name="Kijpornyongpan T."/>
            <person name="Mondo S.J."/>
            <person name="Barry K."/>
            <person name="Sandor L."/>
            <person name="Lee J."/>
            <person name="Lipzen A."/>
            <person name="Pangilinan J."/>
            <person name="LaButti K."/>
            <person name="Hainaut M."/>
            <person name="Henrissat B."/>
            <person name="Grigoriev I.V."/>
            <person name="Spatafora J.W."/>
            <person name="Aime M.C."/>
        </authorList>
    </citation>
    <scope>NUCLEOTIDE SEQUENCE [LARGE SCALE GENOMIC DNA]</scope>
    <source>
        <strain evidence="2 3">MCA 4186</strain>
    </source>
</reference>
<gene>
    <name evidence="2" type="ORF">FA09DRAFT_183243</name>
</gene>
<dbReference type="PANTHER" id="PTHR15154:SF2">
    <property type="entry name" value="HAMARTIN"/>
    <property type="match status" value="1"/>
</dbReference>
<dbReference type="InterPro" id="IPR007483">
    <property type="entry name" value="Hamartin"/>
</dbReference>
<feature type="compositionally biased region" description="Polar residues" evidence="1">
    <location>
        <begin position="1118"/>
        <end position="1133"/>
    </location>
</feature>
<feature type="region of interest" description="Disordered" evidence="1">
    <location>
        <begin position="703"/>
        <end position="826"/>
    </location>
</feature>
<feature type="region of interest" description="Disordered" evidence="1">
    <location>
        <begin position="184"/>
        <end position="253"/>
    </location>
</feature>
<feature type="compositionally biased region" description="Low complexity" evidence="1">
    <location>
        <begin position="1201"/>
        <end position="1224"/>
    </location>
</feature>
<dbReference type="Proteomes" id="UP000245946">
    <property type="component" value="Unassembled WGS sequence"/>
</dbReference>
<feature type="compositionally biased region" description="Low complexity" evidence="1">
    <location>
        <begin position="754"/>
        <end position="783"/>
    </location>
</feature>
<sequence length="1244" mass="136686">MPPPHFTPSTAMPAPVAPDLPKALRNLVKDASAKIRAALLSRGSANTTLGPAYQAINALLADPNIPAPTSAGSSGTSSSAAASFSGAQGATSAATKAQIRTYLSQRLNGELMDLFSDEMDQADLTKLSLLAEILWRLSSLLGPACMMLEWWDVLLRPLLKNPATNARAATQARNLVVFSMTASSPSSYQDEPEPTALWPAAPPGTQTMQRKRGEAPYPLSSTEVISAAERSKSRERRVPSGGSSGMPRIGGSNEHFKRFTQRIFDLYTSEASATPIGQREEDDDIAELGSTSGEHGEPGNAESAQLIGTTWKGNLEAILITYGQERPKEFFHHLAESFVEPTARVPILLLLTIFLRLNSIHTYHITSTALPRMLVLSAQLDTSTTSTALCITALVILLPHIPNWIANGGAGGLPSLLAIYARIIDWRRLGVGWEDRCGATEEEDAERRELDEEFGEVERLGKRLASRKDLQWKRLASTFDTVSSSPPDAVQFFTFIYGIFPCNVIRFLRAPIDYLRKAQYDSPFEDTWEDTIDELAVQTRSAPVLRRHVLHPALVTLTAENEVSDKQRWRDHDAADITAECINLFLGTWHDSHEDSQFATVRDRAFSTASAATSDPRSRSASLGAESQDLTKAELRKMLEQTQPTPLLRDSTVLRPGAARQFSPLRIGSGRAMTEASSAAQRSANEADEILSRYTALRWGAPLQSTTTVRTPSGGSEPPASRPTRSATMWGAPQHQPPHTSSGLAFHQPRSGLASAVTTAAHSSAANARSTGAAGKLSETLSTPPSPLSQALRSRTRERSGSMSSVLSLLPSSTDASSVVPRSSHDHPLISSMLKQSSRSTAGSPVLRPVRTEVYTELAYLQRENLLLRNELNFELYLKEQHLRHIGRLHRDRIADTALEAERQNLYHSVRVMRAQLSATLQAQERQRAEVATTKSRHSAWENELNQKLKTYREERKTWMAEGRELRSALEDARATVSMQARQIDETGAELFELRQQVGVDRLKLSKIAEYERKVQQLSLALQTWGDDVRRCEEQRREMELLLSRWEEMQMILQSSDEALEQANDRADANASHVARLEEALEEAQRRIQQLGNSERSVHSAALQLPKSAASPRFVPRSPQTHLRTSETDSATPEATRLRSRVEQLEAEVLELRVRAEASESAQAYARLRQELPVPPPAQEDPVERALSFHEADIQPLDLGAAVATPAAGDASSPDPPAVEAAAEQGEEEAAKPEAANEESQEQA</sequence>
<dbReference type="Pfam" id="PF04388">
    <property type="entry name" value="Hamartin"/>
    <property type="match status" value="1"/>
</dbReference>
<organism evidence="2 3">
    <name type="scientific">Tilletiopsis washingtonensis</name>
    <dbReference type="NCBI Taxonomy" id="58919"/>
    <lineage>
        <taxon>Eukaryota</taxon>
        <taxon>Fungi</taxon>
        <taxon>Dikarya</taxon>
        <taxon>Basidiomycota</taxon>
        <taxon>Ustilaginomycotina</taxon>
        <taxon>Exobasidiomycetes</taxon>
        <taxon>Entylomatales</taxon>
        <taxon>Entylomatales incertae sedis</taxon>
        <taxon>Tilletiopsis</taxon>
    </lineage>
</organism>
<feature type="compositionally biased region" description="Low complexity" evidence="1">
    <location>
        <begin position="801"/>
        <end position="813"/>
    </location>
</feature>
<evidence type="ECO:0000256" key="1">
    <source>
        <dbReference type="SAM" id="MobiDB-lite"/>
    </source>
</evidence>
<feature type="region of interest" description="Disordered" evidence="1">
    <location>
        <begin position="1198"/>
        <end position="1244"/>
    </location>
</feature>
<feature type="region of interest" description="Disordered" evidence="1">
    <location>
        <begin position="609"/>
        <end position="628"/>
    </location>
</feature>
<protein>
    <recommendedName>
        <fullName evidence="4">Hamartin-domain-containing protein</fullName>
    </recommendedName>
</protein>
<feature type="compositionally biased region" description="Polar residues" evidence="1">
    <location>
        <begin position="609"/>
        <end position="621"/>
    </location>
</feature>
<dbReference type="GO" id="GO:0033596">
    <property type="term" value="C:TSC1-TSC2 complex"/>
    <property type="evidence" value="ECO:0007669"/>
    <property type="project" value="TreeGrafter"/>
</dbReference>
<keyword evidence="3" id="KW-1185">Reference proteome</keyword>
<dbReference type="RefSeq" id="XP_025600621.1">
    <property type="nucleotide sequence ID" value="XM_025739341.1"/>
</dbReference>
<dbReference type="EMBL" id="KZ819285">
    <property type="protein sequence ID" value="PWO00343.1"/>
    <property type="molecule type" value="Genomic_DNA"/>
</dbReference>
<feature type="compositionally biased region" description="Polar residues" evidence="1">
    <location>
        <begin position="703"/>
        <end position="714"/>
    </location>
</feature>
<dbReference type="GO" id="GO:0032007">
    <property type="term" value="P:negative regulation of TOR signaling"/>
    <property type="evidence" value="ECO:0007669"/>
    <property type="project" value="TreeGrafter"/>
</dbReference>
<name>A0A316ZHD2_9BASI</name>
<evidence type="ECO:0000313" key="3">
    <source>
        <dbReference type="Proteomes" id="UP000245946"/>
    </source>
</evidence>
<feature type="compositionally biased region" description="Basic and acidic residues" evidence="1">
    <location>
        <begin position="229"/>
        <end position="238"/>
    </location>
</feature>
<evidence type="ECO:0008006" key="4">
    <source>
        <dbReference type="Google" id="ProtNLM"/>
    </source>
</evidence>
<dbReference type="GeneID" id="37266887"/>
<evidence type="ECO:0000313" key="2">
    <source>
        <dbReference type="EMBL" id="PWO00343.1"/>
    </source>
</evidence>
<accession>A0A316ZHD2</accession>
<dbReference type="GO" id="GO:0051726">
    <property type="term" value="P:regulation of cell cycle"/>
    <property type="evidence" value="ECO:0007669"/>
    <property type="project" value="TreeGrafter"/>
</dbReference>
<proteinExistence type="predicted"/>